<dbReference type="Proteomes" id="UP000030675">
    <property type="component" value="Unassembled WGS sequence"/>
</dbReference>
<evidence type="ECO:0000313" key="2">
    <source>
        <dbReference type="Proteomes" id="UP000030675"/>
    </source>
</evidence>
<dbReference type="AlphaFoldDB" id="A0A0U1P5S7"/>
<evidence type="ECO:0000313" key="1">
    <source>
        <dbReference type="EMBL" id="GAD30051.1"/>
    </source>
</evidence>
<accession>A0A0U1P5S7</accession>
<sequence length="131" mass="15167">MTNFKYASEELPCFICHTRKATTELGWFTPSMKDDVIDQIKDILSHADTDYEEYFSVNIVCTEDEARDYLLLNYYGYSEHEINHGQVNPEDLTEVNDLISEHMTAEGVATFKHEVALQSCEHCTPEIDEDY</sequence>
<dbReference type="HOGENOM" id="CLU_162644_0_0_6"/>
<proteinExistence type="predicted"/>
<organism evidence="1 2">
    <name type="scientific">Photobacterium leiognathi lrivu.4.1</name>
    <dbReference type="NCBI Taxonomy" id="1248232"/>
    <lineage>
        <taxon>Bacteria</taxon>
        <taxon>Pseudomonadati</taxon>
        <taxon>Pseudomonadota</taxon>
        <taxon>Gammaproteobacteria</taxon>
        <taxon>Vibrionales</taxon>
        <taxon>Vibrionaceae</taxon>
        <taxon>Photobacterium</taxon>
    </lineage>
</organism>
<gene>
    <name evidence="1" type="ORF">PLEI_1706</name>
</gene>
<reference evidence="2" key="1">
    <citation type="submission" date="2012-12" db="EMBL/GenBank/DDBJ databases">
        <title>Genome Sequence of Photobacterium leiognathi lrivu.4.1.</title>
        <authorList>
            <person name="Urbanczyk H."/>
            <person name="Ogura Y."/>
            <person name="Hayashi T."/>
            <person name="Dunlap P.V."/>
        </authorList>
    </citation>
    <scope>NUCLEOTIDE SEQUENCE [LARGE SCALE GENOMIC DNA]</scope>
    <source>
        <strain evidence="2">lrivu.4.1</strain>
    </source>
</reference>
<name>A0A0U1P5S7_PHOLE</name>
<dbReference type="RefSeq" id="WP_023932607.1">
    <property type="nucleotide sequence ID" value="NZ_DF196819.1"/>
</dbReference>
<dbReference type="EMBL" id="DF196819">
    <property type="protein sequence ID" value="GAD30051.1"/>
    <property type="molecule type" value="Genomic_DNA"/>
</dbReference>
<dbReference type="eggNOG" id="ENOG5032EMZ">
    <property type="taxonomic scope" value="Bacteria"/>
</dbReference>
<protein>
    <submittedName>
        <fullName evidence="1">Uncharacterized protein</fullName>
    </submittedName>
</protein>